<dbReference type="EMBL" id="AAZE01000023">
    <property type="protein sequence ID" value="EDJ90125.1"/>
    <property type="molecule type" value="Genomic_DNA"/>
</dbReference>
<evidence type="ECO:0000313" key="2">
    <source>
        <dbReference type="EMBL" id="EDJ90125.1"/>
    </source>
</evidence>
<dbReference type="Proteomes" id="UP000003798">
    <property type="component" value="Unassembled WGS sequence"/>
</dbReference>
<evidence type="ECO:0000256" key="1">
    <source>
        <dbReference type="SAM" id="Phobius"/>
    </source>
</evidence>
<feature type="transmembrane region" description="Helical" evidence="1">
    <location>
        <begin position="15"/>
        <end position="36"/>
    </location>
</feature>
<name>A4N6K9_HAEIF</name>
<feature type="transmembrane region" description="Helical" evidence="1">
    <location>
        <begin position="48"/>
        <end position="69"/>
    </location>
</feature>
<keyword evidence="1" id="KW-1133">Transmembrane helix</keyword>
<keyword evidence="1" id="KW-0472">Membrane</keyword>
<reference evidence="2 3" key="1">
    <citation type="journal article" date="2007" name="Genome Biol.">
        <title>Characterization and modeling of the Haemophilus influenzae core and supragenomes based on the complete genomic sequences of Rd and 12 clinical nontypeable strains.</title>
        <authorList>
            <person name="Hogg J.S."/>
            <person name="Hu F.Z."/>
            <person name="Janto B."/>
            <person name="Boissy R."/>
            <person name="Hayes J."/>
            <person name="Keefe R."/>
            <person name="Post J.C."/>
            <person name="Ehrlich G.D."/>
        </authorList>
    </citation>
    <scope>NUCLEOTIDE SEQUENCE [LARGE SCALE GENOMIC DNA]</scope>
    <source>
        <strain evidence="2 3">R3021</strain>
    </source>
</reference>
<dbReference type="AlphaFoldDB" id="A4N6K9"/>
<proteinExistence type="predicted"/>
<gene>
    <name evidence="2" type="ORF">CGSHi22421_03358</name>
</gene>
<organism evidence="2 3">
    <name type="scientific">Haemophilus influenzae R3021</name>
    <dbReference type="NCBI Taxonomy" id="375432"/>
    <lineage>
        <taxon>Bacteria</taxon>
        <taxon>Pseudomonadati</taxon>
        <taxon>Pseudomonadota</taxon>
        <taxon>Gammaproteobacteria</taxon>
        <taxon>Pasteurellales</taxon>
        <taxon>Pasteurellaceae</taxon>
        <taxon>Haemophilus</taxon>
    </lineage>
</organism>
<keyword evidence="1" id="KW-0812">Transmembrane</keyword>
<sequence>MNTSRLFSLLFQGSLVKRIAAGLVLGIVVALISAPLQETIGFNLAEKVGVLGTIFVKALRAVAPIFNFLSCYGCPCKP</sequence>
<accession>A4N6K9</accession>
<protein>
    <submittedName>
        <fullName evidence="2">Predicted Na+/serine symporter</fullName>
    </submittedName>
</protein>
<evidence type="ECO:0000313" key="3">
    <source>
        <dbReference type="Proteomes" id="UP000003798"/>
    </source>
</evidence>